<keyword evidence="8" id="KW-1185">Reference proteome</keyword>
<dbReference type="InterPro" id="IPR051127">
    <property type="entry name" value="Fungal_SecMet_Regulators"/>
</dbReference>
<dbReference type="RefSeq" id="XP_035342043.1">
    <property type="nucleotide sequence ID" value="XM_035486150.1"/>
</dbReference>
<evidence type="ECO:0000256" key="5">
    <source>
        <dbReference type="SAM" id="MobiDB-lite"/>
    </source>
</evidence>
<keyword evidence="1" id="KW-0805">Transcription regulation</keyword>
<dbReference type="GO" id="GO:0008270">
    <property type="term" value="F:zinc ion binding"/>
    <property type="evidence" value="ECO:0007669"/>
    <property type="project" value="InterPro"/>
</dbReference>
<keyword evidence="3" id="KW-0804">Transcription</keyword>
<dbReference type="KEGG" id="trg:TRUGW13939_02964"/>
<name>A0A7H8QQY0_TALRU</name>
<dbReference type="GO" id="GO:0000435">
    <property type="term" value="P:positive regulation of transcription from RNA polymerase II promoter by galactose"/>
    <property type="evidence" value="ECO:0007669"/>
    <property type="project" value="TreeGrafter"/>
</dbReference>
<evidence type="ECO:0000256" key="1">
    <source>
        <dbReference type="ARBA" id="ARBA00023015"/>
    </source>
</evidence>
<dbReference type="EMBL" id="CP055899">
    <property type="protein sequence ID" value="QKX55865.1"/>
    <property type="molecule type" value="Genomic_DNA"/>
</dbReference>
<keyword evidence="2" id="KW-0238">DNA-binding</keyword>
<feature type="region of interest" description="Disordered" evidence="5">
    <location>
        <begin position="579"/>
        <end position="598"/>
    </location>
</feature>
<dbReference type="Pfam" id="PF04082">
    <property type="entry name" value="Fungal_trans"/>
    <property type="match status" value="1"/>
</dbReference>
<dbReference type="CDD" id="cd12148">
    <property type="entry name" value="fungal_TF_MHR"/>
    <property type="match status" value="1"/>
</dbReference>
<feature type="domain" description="Xylanolytic transcriptional activator regulatory" evidence="6">
    <location>
        <begin position="260"/>
        <end position="332"/>
    </location>
</feature>
<evidence type="ECO:0000259" key="6">
    <source>
        <dbReference type="SMART" id="SM00906"/>
    </source>
</evidence>
<evidence type="ECO:0000256" key="4">
    <source>
        <dbReference type="ARBA" id="ARBA00023242"/>
    </source>
</evidence>
<dbReference type="GO" id="GO:0006351">
    <property type="term" value="P:DNA-templated transcription"/>
    <property type="evidence" value="ECO:0007669"/>
    <property type="project" value="InterPro"/>
</dbReference>
<dbReference type="GO" id="GO:0000978">
    <property type="term" value="F:RNA polymerase II cis-regulatory region sequence-specific DNA binding"/>
    <property type="evidence" value="ECO:0007669"/>
    <property type="project" value="TreeGrafter"/>
</dbReference>
<dbReference type="SMART" id="SM00906">
    <property type="entry name" value="Fungal_trans"/>
    <property type="match status" value="1"/>
</dbReference>
<dbReference type="PANTHER" id="PTHR47424">
    <property type="entry name" value="REGULATORY PROTEIN GAL4"/>
    <property type="match status" value="1"/>
</dbReference>
<feature type="compositionally biased region" description="Basic and acidic residues" evidence="5">
    <location>
        <begin position="13"/>
        <end position="39"/>
    </location>
</feature>
<dbReference type="PANTHER" id="PTHR47424:SF3">
    <property type="entry name" value="REGULATORY PROTEIN GAL4"/>
    <property type="match status" value="1"/>
</dbReference>
<dbReference type="GO" id="GO:0005634">
    <property type="term" value="C:nucleus"/>
    <property type="evidence" value="ECO:0007669"/>
    <property type="project" value="TreeGrafter"/>
</dbReference>
<dbReference type="InterPro" id="IPR007219">
    <property type="entry name" value="XnlR_reg_dom"/>
</dbReference>
<accession>A0A7H8QQY0</accession>
<evidence type="ECO:0000313" key="7">
    <source>
        <dbReference type="EMBL" id="QKX55865.1"/>
    </source>
</evidence>
<dbReference type="GO" id="GO:0000981">
    <property type="term" value="F:DNA-binding transcription factor activity, RNA polymerase II-specific"/>
    <property type="evidence" value="ECO:0007669"/>
    <property type="project" value="TreeGrafter"/>
</dbReference>
<dbReference type="Proteomes" id="UP000509510">
    <property type="component" value="Chromosome II"/>
</dbReference>
<gene>
    <name evidence="7" type="ORF">TRUGW13939_02964</name>
</gene>
<reference evidence="8" key="1">
    <citation type="submission" date="2020-06" db="EMBL/GenBank/DDBJ databases">
        <title>A chromosome-scale genome assembly of Talaromyces rugulosus W13939.</title>
        <authorList>
            <person name="Wang B."/>
            <person name="Guo L."/>
            <person name="Ye K."/>
            <person name="Wang L."/>
        </authorList>
    </citation>
    <scope>NUCLEOTIDE SEQUENCE [LARGE SCALE GENOMIC DNA]</scope>
    <source>
        <strain evidence="8">W13939</strain>
    </source>
</reference>
<feature type="region of interest" description="Disordered" evidence="5">
    <location>
        <begin position="1"/>
        <end position="71"/>
    </location>
</feature>
<dbReference type="GeneID" id="55990470"/>
<evidence type="ECO:0000256" key="3">
    <source>
        <dbReference type="ARBA" id="ARBA00023163"/>
    </source>
</evidence>
<dbReference type="OrthoDB" id="4481633at2759"/>
<protein>
    <recommendedName>
        <fullName evidence="6">Xylanolytic transcriptional activator regulatory domain-containing protein</fullName>
    </recommendedName>
</protein>
<sequence length="658" mass="73056">MGSTSFEVGETPNHGRLERPQQGKTSTERPAGEQRDSTNLHESPLFNDNEGHITGMGQLSVPDGEPKSRSTRVQFYGGSSTASLMRLARESMPLQLADSSHAEPAFNTKLQDTFTDHRLDEFVMPPRALADHLLNCFFEKVYILYPFFHRPSFEAAYRNIWCAEDEPKAPITDLRIGLGSKADSGSKSIVFHCALNMIFALGCHFADIAPDEREPVAHSFFLRAKRFIGLDILELNTLGVVQTLLISALYLQSSPYPSRCWNSVGVACRVALGLGLHGSDILASLKPLESDIRRRTWYGCVMLDITLSMTYGIPSMTTHLAPVPPPSDSDTSHDQGDNEGPCLMAFYIQAIKLYDILDRILADVYKAWRGRSRQGQQSSKSPWTTSLEGLDTVLDIERQLNWFETNVPSFLKWNSAPSATYTERQSNLAITQQRNVLHARLAQRESGSTDRGRDGNEWQANWTSDKIPTQSILYSSMSSKCATACVMSAIDLTHLVHETYQTNVADAWWYNGFYVSTAAIVLLMSFSAPSILDSIAINKARNAWREATTILAYMATFSRSASNTLQFLEAACRQTVAAVPSDSHSHSQQPGAELAGDASSQIPNNILQSYDTYDHPDNSDLTQAPFFNWEEVAENLGPSLDDLGFLTRVDFPNSFGLD</sequence>
<dbReference type="AlphaFoldDB" id="A0A7H8QQY0"/>
<keyword evidence="4" id="KW-0539">Nucleus</keyword>
<proteinExistence type="predicted"/>
<evidence type="ECO:0000313" key="8">
    <source>
        <dbReference type="Proteomes" id="UP000509510"/>
    </source>
</evidence>
<evidence type="ECO:0000256" key="2">
    <source>
        <dbReference type="ARBA" id="ARBA00023125"/>
    </source>
</evidence>
<organism evidence="7 8">
    <name type="scientific">Talaromyces rugulosus</name>
    <name type="common">Penicillium rugulosum</name>
    <dbReference type="NCBI Taxonomy" id="121627"/>
    <lineage>
        <taxon>Eukaryota</taxon>
        <taxon>Fungi</taxon>
        <taxon>Dikarya</taxon>
        <taxon>Ascomycota</taxon>
        <taxon>Pezizomycotina</taxon>
        <taxon>Eurotiomycetes</taxon>
        <taxon>Eurotiomycetidae</taxon>
        <taxon>Eurotiales</taxon>
        <taxon>Trichocomaceae</taxon>
        <taxon>Talaromyces</taxon>
        <taxon>Talaromyces sect. Islandici</taxon>
    </lineage>
</organism>